<name>A0ABS4UWN4_9ACTN</name>
<dbReference type="Pfam" id="PF17940">
    <property type="entry name" value="TetR_C_31"/>
    <property type="match status" value="1"/>
</dbReference>
<dbReference type="InterPro" id="IPR001647">
    <property type="entry name" value="HTH_TetR"/>
</dbReference>
<dbReference type="SUPFAM" id="SSF46689">
    <property type="entry name" value="Homeodomain-like"/>
    <property type="match status" value="1"/>
</dbReference>
<evidence type="ECO:0000256" key="1">
    <source>
        <dbReference type="ARBA" id="ARBA00023125"/>
    </source>
</evidence>
<reference evidence="4 5" key="1">
    <citation type="submission" date="2021-03" db="EMBL/GenBank/DDBJ databases">
        <title>Sequencing the genomes of 1000 actinobacteria strains.</title>
        <authorList>
            <person name="Klenk H.-P."/>
        </authorList>
    </citation>
    <scope>NUCLEOTIDE SEQUENCE [LARGE SCALE GENOMIC DNA]</scope>
    <source>
        <strain evidence="4 5">DSM 18824</strain>
    </source>
</reference>
<protein>
    <submittedName>
        <fullName evidence="4">AcrR family transcriptional regulator</fullName>
    </submittedName>
</protein>
<feature type="domain" description="HTH tetR-type" evidence="3">
    <location>
        <begin position="11"/>
        <end position="71"/>
    </location>
</feature>
<feature type="DNA-binding region" description="H-T-H motif" evidence="2">
    <location>
        <begin position="34"/>
        <end position="53"/>
    </location>
</feature>
<dbReference type="Pfam" id="PF00440">
    <property type="entry name" value="TetR_N"/>
    <property type="match status" value="1"/>
</dbReference>
<gene>
    <name evidence="4" type="ORF">JOF29_007170</name>
</gene>
<evidence type="ECO:0000256" key="2">
    <source>
        <dbReference type="PROSITE-ProRule" id="PRU00335"/>
    </source>
</evidence>
<keyword evidence="1 2" id="KW-0238">DNA-binding</keyword>
<dbReference type="Gene3D" id="1.10.357.10">
    <property type="entry name" value="Tetracycline Repressor, domain 2"/>
    <property type="match status" value="1"/>
</dbReference>
<organism evidence="4 5">
    <name type="scientific">Kribbella aluminosa</name>
    <dbReference type="NCBI Taxonomy" id="416017"/>
    <lineage>
        <taxon>Bacteria</taxon>
        <taxon>Bacillati</taxon>
        <taxon>Actinomycetota</taxon>
        <taxon>Actinomycetes</taxon>
        <taxon>Propionibacteriales</taxon>
        <taxon>Kribbellaceae</taxon>
        <taxon>Kribbella</taxon>
    </lineage>
</organism>
<accession>A0ABS4UWN4</accession>
<dbReference type="PROSITE" id="PS50977">
    <property type="entry name" value="HTH_TETR_2"/>
    <property type="match status" value="1"/>
</dbReference>
<dbReference type="EMBL" id="JAGINT010000002">
    <property type="protein sequence ID" value="MBP2356060.1"/>
    <property type="molecule type" value="Genomic_DNA"/>
</dbReference>
<evidence type="ECO:0000313" key="5">
    <source>
        <dbReference type="Proteomes" id="UP000755585"/>
    </source>
</evidence>
<dbReference type="RefSeq" id="WP_209698637.1">
    <property type="nucleotide sequence ID" value="NZ_BAAAVU010000023.1"/>
</dbReference>
<comment type="caution">
    <text evidence="4">The sequence shown here is derived from an EMBL/GenBank/DDBJ whole genome shotgun (WGS) entry which is preliminary data.</text>
</comment>
<evidence type="ECO:0000259" key="3">
    <source>
        <dbReference type="PROSITE" id="PS50977"/>
    </source>
</evidence>
<proteinExistence type="predicted"/>
<dbReference type="InterPro" id="IPR009057">
    <property type="entry name" value="Homeodomain-like_sf"/>
</dbReference>
<sequence>MNVLSDGPSWRSWRAEICEAALDLVAEGGNNALTHQAIDKRLGVAQGATSYYFPSRHLLVMAVITHLTTVARSAFTAAAGENPSDGAVEHTVDGVAVVIAAQLDGLLGSRRRAVLARYALLPDAGLDTEARATLARALFSPDMAAHLMSSFGVADSRVAASDLLSLLEGLLFDRIYGTRPELAAGTPESIEDLRRPVARWLMALQAV</sequence>
<dbReference type="Proteomes" id="UP000755585">
    <property type="component" value="Unassembled WGS sequence"/>
</dbReference>
<evidence type="ECO:0000313" key="4">
    <source>
        <dbReference type="EMBL" id="MBP2356060.1"/>
    </source>
</evidence>
<dbReference type="InterPro" id="IPR041583">
    <property type="entry name" value="TetR_C_31"/>
</dbReference>
<keyword evidence="5" id="KW-1185">Reference proteome</keyword>